<feature type="domain" description="HTH cro/C1-type" evidence="2">
    <location>
        <begin position="17"/>
        <end position="78"/>
    </location>
</feature>
<dbReference type="InterPro" id="IPR025194">
    <property type="entry name" value="RodZ-like_C"/>
</dbReference>
<dbReference type="EMBL" id="JAINZW010000002">
    <property type="protein sequence ID" value="MBZ4039152.1"/>
    <property type="molecule type" value="Genomic_DNA"/>
</dbReference>
<dbReference type="RefSeq" id="WP_223675445.1">
    <property type="nucleotide sequence ID" value="NZ_JAINZW010000002.1"/>
</dbReference>
<dbReference type="Gene3D" id="1.10.260.40">
    <property type="entry name" value="lambda repressor-like DNA-binding domains"/>
    <property type="match status" value="1"/>
</dbReference>
<keyword evidence="1" id="KW-0472">Membrane</keyword>
<keyword evidence="4" id="KW-1185">Reference proteome</keyword>
<evidence type="ECO:0000259" key="2">
    <source>
        <dbReference type="SMART" id="SM00530"/>
    </source>
</evidence>
<dbReference type="Pfam" id="PF13413">
    <property type="entry name" value="HTH_25"/>
    <property type="match status" value="1"/>
</dbReference>
<dbReference type="Proteomes" id="UP001430954">
    <property type="component" value="Unassembled WGS sequence"/>
</dbReference>
<dbReference type="SUPFAM" id="SSF47413">
    <property type="entry name" value="lambda repressor-like DNA-binding domains"/>
    <property type="match status" value="1"/>
</dbReference>
<organism evidence="3 4">
    <name type="scientific">Novilysobacter selenitireducens</name>
    <dbReference type="NCBI Taxonomy" id="2872639"/>
    <lineage>
        <taxon>Bacteria</taxon>
        <taxon>Pseudomonadati</taxon>
        <taxon>Pseudomonadota</taxon>
        <taxon>Gammaproteobacteria</taxon>
        <taxon>Lysobacterales</taxon>
        <taxon>Lysobacteraceae</taxon>
        <taxon>Novilysobacter</taxon>
    </lineage>
</organism>
<reference evidence="3 4" key="1">
    <citation type="submission" date="2021-09" db="EMBL/GenBank/DDBJ databases">
        <title>Lysobacter sp. 13A isolated from the river sediment.</title>
        <authorList>
            <person name="Liu H."/>
            <person name="Li S."/>
            <person name="Mao S."/>
        </authorList>
    </citation>
    <scope>NUCLEOTIDE SEQUENCE [LARGE SCALE GENOMIC DNA]</scope>
    <source>
        <strain evidence="3 4">13A</strain>
    </source>
</reference>
<keyword evidence="1" id="KW-0812">Transmembrane</keyword>
<comment type="caution">
    <text evidence="3">The sequence shown here is derived from an EMBL/GenBank/DDBJ whole genome shotgun (WGS) entry which is preliminary data.</text>
</comment>
<dbReference type="PANTHER" id="PTHR34475">
    <property type="match status" value="1"/>
</dbReference>
<dbReference type="InterPro" id="IPR010982">
    <property type="entry name" value="Lambda_DNA-bd_dom_sf"/>
</dbReference>
<dbReference type="CDD" id="cd00093">
    <property type="entry name" value="HTH_XRE"/>
    <property type="match status" value="1"/>
</dbReference>
<dbReference type="InterPro" id="IPR001387">
    <property type="entry name" value="Cro/C1-type_HTH"/>
</dbReference>
<feature type="transmembrane region" description="Helical" evidence="1">
    <location>
        <begin position="112"/>
        <end position="129"/>
    </location>
</feature>
<keyword evidence="1" id="KW-1133">Transmembrane helix</keyword>
<gene>
    <name evidence="3" type="ORF">K6753_06355</name>
</gene>
<name>A0ABS7T5L6_9GAMM</name>
<proteinExistence type="predicted"/>
<protein>
    <submittedName>
        <fullName evidence="3">DUF4115 domain-containing protein</fullName>
    </submittedName>
</protein>
<evidence type="ECO:0000256" key="1">
    <source>
        <dbReference type="SAM" id="Phobius"/>
    </source>
</evidence>
<accession>A0ABS7T5L6</accession>
<dbReference type="InterPro" id="IPR050400">
    <property type="entry name" value="Bact_Cytoskel_RodZ"/>
</dbReference>
<evidence type="ECO:0000313" key="4">
    <source>
        <dbReference type="Proteomes" id="UP001430954"/>
    </source>
</evidence>
<dbReference type="Pfam" id="PF13464">
    <property type="entry name" value="RodZ_C"/>
    <property type="match status" value="1"/>
</dbReference>
<dbReference type="PANTHER" id="PTHR34475:SF1">
    <property type="entry name" value="CYTOSKELETON PROTEIN RODZ"/>
    <property type="match status" value="1"/>
</dbReference>
<evidence type="ECO:0000313" key="3">
    <source>
        <dbReference type="EMBL" id="MBZ4039152.1"/>
    </source>
</evidence>
<dbReference type="SMART" id="SM00530">
    <property type="entry name" value="HTH_XRE"/>
    <property type="match status" value="1"/>
</dbReference>
<sequence>MKQTDDVAPGCDGCGARLQAARVAAGLTHEEVASRLKMPVRVVRALEADDWSPLGAPVFVRGQLRSYARLLKVDIEHELLESPIKPVVPPELVSHTHVPRYRVVAEQLARRAVYVVLTVAIALPVWLATRPHLSNGLAVESLDLPTTTATGAGSKGDVPQQLPAAERTPIIASMAALPQRKRVEPSPASGLSLEFNEPSWVQVFSRDGEALEQGMMKPGQRLSYDKGEVGRVVLGNSAAVEARRGGEAIDLEPFIRANVARFTLSSDGSLAPVRD</sequence>